<evidence type="ECO:0000256" key="2">
    <source>
        <dbReference type="SAM" id="MobiDB-lite"/>
    </source>
</evidence>
<dbReference type="STRING" id="1330021.A0A367L7Z2"/>
<feature type="compositionally biased region" description="Low complexity" evidence="2">
    <location>
        <begin position="27"/>
        <end position="38"/>
    </location>
</feature>
<evidence type="ECO:0000313" key="3">
    <source>
        <dbReference type="EMBL" id="RCI10531.1"/>
    </source>
</evidence>
<protein>
    <recommendedName>
        <fullName evidence="5">BZIP domain-containing protein</fullName>
    </recommendedName>
</protein>
<keyword evidence="4" id="KW-1185">Reference proteome</keyword>
<dbReference type="OrthoDB" id="4922226at2759"/>
<accession>A0A367L7Z2</accession>
<feature type="region of interest" description="Disordered" evidence="2">
    <location>
        <begin position="1"/>
        <end position="38"/>
    </location>
</feature>
<feature type="coiled-coil region" evidence="1">
    <location>
        <begin position="166"/>
        <end position="203"/>
    </location>
</feature>
<dbReference type="EMBL" id="LKCN02000012">
    <property type="protein sequence ID" value="RCI10531.1"/>
    <property type="molecule type" value="Genomic_DNA"/>
</dbReference>
<evidence type="ECO:0000256" key="1">
    <source>
        <dbReference type="SAM" id="Coils"/>
    </source>
</evidence>
<feature type="compositionally biased region" description="Basic and acidic residues" evidence="2">
    <location>
        <begin position="256"/>
        <end position="271"/>
    </location>
</feature>
<gene>
    <name evidence="3" type="ORF">L249_4288</name>
</gene>
<feature type="compositionally biased region" description="Basic residues" evidence="2">
    <location>
        <begin position="272"/>
        <end position="284"/>
    </location>
</feature>
<dbReference type="Proteomes" id="UP000253664">
    <property type="component" value="Unassembled WGS sequence"/>
</dbReference>
<evidence type="ECO:0000313" key="4">
    <source>
        <dbReference type="Proteomes" id="UP000253664"/>
    </source>
</evidence>
<keyword evidence="1" id="KW-0175">Coiled coil</keyword>
<evidence type="ECO:0008006" key="5">
    <source>
        <dbReference type="Google" id="ProtNLM"/>
    </source>
</evidence>
<dbReference type="AlphaFoldDB" id="A0A367L7Z2"/>
<sequence length="345" mass="38706">MTSSRKRLADQIVESSSPQGQRKKRMMTPQDMMAPQDMMDPSSFLAFPFVGEQMPAPDLAAFDEQFMGFGDLSATSHYPVPQPATPPGGSSLIVVAGHSMGELGIEIPSFLPSNEVEVLHDAIQQELQYQKENPPKLPPSKVADLPPKEVLPRYVTMPKGADAKMKDEIQTENNRISEEIQRLDRQRNNLAAKKSRALRLEARDMYRQLFIEATAKLFFYRLREAAAGRSPDAWERLSPGVREDLIRLVDQGAREVENDQAEAKKREDALKRRSRKRTMRRRVARSTQPVSPATTCEQLDVVTPHSDCDDNVLPSNQDFEAPRASSAAETIYDEVGWDLWQAGGA</sequence>
<reference evidence="3 4" key="1">
    <citation type="journal article" date="2015" name="BMC Genomics">
        <title>Insights from the genome of Ophiocordyceps polyrhachis-furcata to pathogenicity and host specificity in insect fungi.</title>
        <authorList>
            <person name="Wichadakul D."/>
            <person name="Kobmoo N."/>
            <person name="Ingsriswang S."/>
            <person name="Tangphatsornruang S."/>
            <person name="Chantasingh D."/>
            <person name="Luangsa-ard J.J."/>
            <person name="Eurwilaichitr L."/>
        </authorList>
    </citation>
    <scope>NUCLEOTIDE SEQUENCE [LARGE SCALE GENOMIC DNA]</scope>
    <source>
        <strain evidence="3 4">BCC 54312</strain>
    </source>
</reference>
<organism evidence="3 4">
    <name type="scientific">Ophiocordyceps polyrhachis-furcata BCC 54312</name>
    <dbReference type="NCBI Taxonomy" id="1330021"/>
    <lineage>
        <taxon>Eukaryota</taxon>
        <taxon>Fungi</taxon>
        <taxon>Dikarya</taxon>
        <taxon>Ascomycota</taxon>
        <taxon>Pezizomycotina</taxon>
        <taxon>Sordariomycetes</taxon>
        <taxon>Hypocreomycetidae</taxon>
        <taxon>Hypocreales</taxon>
        <taxon>Ophiocordycipitaceae</taxon>
        <taxon>Ophiocordyceps</taxon>
    </lineage>
</organism>
<proteinExistence type="predicted"/>
<feature type="region of interest" description="Disordered" evidence="2">
    <location>
        <begin position="256"/>
        <end position="293"/>
    </location>
</feature>
<name>A0A367L7Z2_9HYPO</name>
<comment type="caution">
    <text evidence="3">The sequence shown here is derived from an EMBL/GenBank/DDBJ whole genome shotgun (WGS) entry which is preliminary data.</text>
</comment>